<dbReference type="SUPFAM" id="SSF55486">
    <property type="entry name" value="Metalloproteases ('zincins'), catalytic domain"/>
    <property type="match status" value="1"/>
</dbReference>
<feature type="binding site" evidence="9">
    <location>
        <position position="119"/>
    </location>
    <ligand>
        <name>Zn(2+)</name>
        <dbReference type="ChEBI" id="CHEBI:29105"/>
        <note>catalytic</note>
    </ligand>
</feature>
<reference evidence="10" key="1">
    <citation type="submission" date="2022-02" db="EMBL/GenBank/DDBJ databases">
        <authorList>
            <person name="Leng L."/>
        </authorList>
    </citation>
    <scope>NUCLEOTIDE SEQUENCE</scope>
    <source>
        <strain evidence="10">JI</strain>
    </source>
</reference>
<dbReference type="Proteomes" id="UP001154312">
    <property type="component" value="Unassembled WGS sequence"/>
</dbReference>
<keyword evidence="5 9" id="KW-0479">Metal-binding</keyword>
<keyword evidence="8 9" id="KW-0862">Zinc</keyword>
<dbReference type="GO" id="GO:0004521">
    <property type="term" value="F:RNA endonuclease activity"/>
    <property type="evidence" value="ECO:0007669"/>
    <property type="project" value="UniProtKB-UniRule"/>
</dbReference>
<dbReference type="NCBIfam" id="TIGR00043">
    <property type="entry name" value="rRNA maturation RNase YbeY"/>
    <property type="match status" value="1"/>
</dbReference>
<gene>
    <name evidence="9 10" type="primary">ybeY</name>
    <name evidence="10" type="ORF">L7E55_13105</name>
</gene>
<dbReference type="GO" id="GO:0006364">
    <property type="term" value="P:rRNA processing"/>
    <property type="evidence" value="ECO:0007669"/>
    <property type="project" value="UniProtKB-UniRule"/>
</dbReference>
<evidence type="ECO:0000256" key="5">
    <source>
        <dbReference type="ARBA" id="ARBA00022723"/>
    </source>
</evidence>
<evidence type="ECO:0000256" key="8">
    <source>
        <dbReference type="ARBA" id="ARBA00022833"/>
    </source>
</evidence>
<dbReference type="Gene3D" id="3.40.390.30">
    <property type="entry name" value="Metalloproteases ('zincins'), catalytic domain"/>
    <property type="match status" value="1"/>
</dbReference>
<feature type="binding site" evidence="9">
    <location>
        <position position="129"/>
    </location>
    <ligand>
        <name>Zn(2+)</name>
        <dbReference type="ChEBI" id="CHEBI:29105"/>
        <note>catalytic</note>
    </ligand>
</feature>
<dbReference type="PANTHER" id="PTHR46986">
    <property type="entry name" value="ENDORIBONUCLEASE YBEY, CHLOROPLASTIC"/>
    <property type="match status" value="1"/>
</dbReference>
<comment type="subcellular location">
    <subcellularLocation>
        <location evidence="9">Cytoplasm</location>
    </subcellularLocation>
</comment>
<dbReference type="HAMAP" id="MF_00009">
    <property type="entry name" value="Endoribonucl_YbeY"/>
    <property type="match status" value="1"/>
</dbReference>
<evidence type="ECO:0000256" key="3">
    <source>
        <dbReference type="ARBA" id="ARBA00022552"/>
    </source>
</evidence>
<dbReference type="EC" id="3.1.-.-" evidence="9"/>
<evidence type="ECO:0000256" key="2">
    <source>
        <dbReference type="ARBA" id="ARBA00022517"/>
    </source>
</evidence>
<keyword evidence="4 9" id="KW-0540">Nuclease</keyword>
<dbReference type="InterPro" id="IPR020549">
    <property type="entry name" value="YbeY_CS"/>
</dbReference>
<evidence type="ECO:0000313" key="10">
    <source>
        <dbReference type="EMBL" id="MDF9409280.1"/>
    </source>
</evidence>
<dbReference type="InterPro" id="IPR002036">
    <property type="entry name" value="YbeY"/>
</dbReference>
<evidence type="ECO:0000256" key="7">
    <source>
        <dbReference type="ARBA" id="ARBA00022801"/>
    </source>
</evidence>
<keyword evidence="3 9" id="KW-0698">rRNA processing</keyword>
<sequence>MSVFVSNLQEEVALDSTLTDFLITVIEEVVRGEGFGDEAEISIVFVNDSYINDLNLQYREIDSPTDVLSFSMLEGESLQREGEDEVLLGDVVISLQTAWRQAEEYGHSFRREVAYLAIHGVLHLLGYDHLREEDRRIMRKKEEEILQNLNIAG</sequence>
<comment type="function">
    <text evidence="9">Single strand-specific metallo-endoribonuclease involved in late-stage 70S ribosome quality control and in maturation of the 3' terminus of the 16S rRNA.</text>
</comment>
<dbReference type="AlphaFoldDB" id="A0A9X4JUH6"/>
<name>A0A9X4JUH6_9FIRM</name>
<evidence type="ECO:0000256" key="1">
    <source>
        <dbReference type="ARBA" id="ARBA00010875"/>
    </source>
</evidence>
<evidence type="ECO:0000256" key="9">
    <source>
        <dbReference type="HAMAP-Rule" id="MF_00009"/>
    </source>
</evidence>
<comment type="caution">
    <text evidence="10">The sequence shown here is derived from an EMBL/GenBank/DDBJ whole genome shotgun (WGS) entry which is preliminary data.</text>
</comment>
<keyword evidence="2 9" id="KW-0690">Ribosome biogenesis</keyword>
<keyword evidence="7 9" id="KW-0378">Hydrolase</keyword>
<keyword evidence="9" id="KW-0963">Cytoplasm</keyword>
<evidence type="ECO:0000256" key="4">
    <source>
        <dbReference type="ARBA" id="ARBA00022722"/>
    </source>
</evidence>
<proteinExistence type="inferred from homology"/>
<dbReference type="GO" id="GO:0008270">
    <property type="term" value="F:zinc ion binding"/>
    <property type="evidence" value="ECO:0007669"/>
    <property type="project" value="UniProtKB-UniRule"/>
</dbReference>
<dbReference type="InterPro" id="IPR023091">
    <property type="entry name" value="MetalPrtase_cat_dom_sf_prd"/>
</dbReference>
<dbReference type="PROSITE" id="PS01306">
    <property type="entry name" value="UPF0054"/>
    <property type="match status" value="1"/>
</dbReference>
<dbReference type="GO" id="GO:0005737">
    <property type="term" value="C:cytoplasm"/>
    <property type="evidence" value="ECO:0007669"/>
    <property type="project" value="UniProtKB-SubCell"/>
</dbReference>
<protein>
    <recommendedName>
        <fullName evidence="9">Endoribonuclease YbeY</fullName>
        <ecNumber evidence="9">3.1.-.-</ecNumber>
    </recommendedName>
</protein>
<dbReference type="EMBL" id="JAKOAV010000027">
    <property type="protein sequence ID" value="MDF9409280.1"/>
    <property type="molecule type" value="Genomic_DNA"/>
</dbReference>
<dbReference type="GO" id="GO:0004222">
    <property type="term" value="F:metalloendopeptidase activity"/>
    <property type="evidence" value="ECO:0007669"/>
    <property type="project" value="InterPro"/>
</dbReference>
<evidence type="ECO:0000256" key="6">
    <source>
        <dbReference type="ARBA" id="ARBA00022759"/>
    </source>
</evidence>
<feature type="binding site" evidence="9">
    <location>
        <position position="123"/>
    </location>
    <ligand>
        <name>Zn(2+)</name>
        <dbReference type="ChEBI" id="CHEBI:29105"/>
        <note>catalytic</note>
    </ligand>
</feature>
<organism evidence="10 11">
    <name type="scientific">Pelotomaculum isophthalicicum JI</name>
    <dbReference type="NCBI Taxonomy" id="947010"/>
    <lineage>
        <taxon>Bacteria</taxon>
        <taxon>Bacillati</taxon>
        <taxon>Bacillota</taxon>
        <taxon>Clostridia</taxon>
        <taxon>Eubacteriales</taxon>
        <taxon>Desulfotomaculaceae</taxon>
        <taxon>Pelotomaculum</taxon>
    </lineage>
</organism>
<comment type="cofactor">
    <cofactor evidence="9">
        <name>Zn(2+)</name>
        <dbReference type="ChEBI" id="CHEBI:29105"/>
    </cofactor>
    <text evidence="9">Binds 1 zinc ion.</text>
</comment>
<dbReference type="PANTHER" id="PTHR46986:SF1">
    <property type="entry name" value="ENDORIBONUCLEASE YBEY, CHLOROPLASTIC"/>
    <property type="match status" value="1"/>
</dbReference>
<comment type="similarity">
    <text evidence="1 9">Belongs to the endoribonuclease YbeY family.</text>
</comment>
<dbReference type="RefSeq" id="WP_277444732.1">
    <property type="nucleotide sequence ID" value="NZ_JAKOAV010000027.1"/>
</dbReference>
<accession>A0A9X4JUH6</accession>
<dbReference type="Pfam" id="PF02130">
    <property type="entry name" value="YbeY"/>
    <property type="match status" value="1"/>
</dbReference>
<keyword evidence="11" id="KW-1185">Reference proteome</keyword>
<keyword evidence="6 9" id="KW-0255">Endonuclease</keyword>
<evidence type="ECO:0000313" key="11">
    <source>
        <dbReference type="Proteomes" id="UP001154312"/>
    </source>
</evidence>